<organism evidence="3 4">
    <name type="scientific">Oedothorax gibbosus</name>
    <dbReference type="NCBI Taxonomy" id="931172"/>
    <lineage>
        <taxon>Eukaryota</taxon>
        <taxon>Metazoa</taxon>
        <taxon>Ecdysozoa</taxon>
        <taxon>Arthropoda</taxon>
        <taxon>Chelicerata</taxon>
        <taxon>Arachnida</taxon>
        <taxon>Araneae</taxon>
        <taxon>Araneomorphae</taxon>
        <taxon>Entelegynae</taxon>
        <taxon>Araneoidea</taxon>
        <taxon>Linyphiidae</taxon>
        <taxon>Erigoninae</taxon>
        <taxon>Oedothorax</taxon>
    </lineage>
</organism>
<protein>
    <recommendedName>
        <fullName evidence="5">A-kinase anchor protein 17A</fullName>
    </recommendedName>
</protein>
<comment type="caution">
    <text evidence="3">The sequence shown here is derived from an EMBL/GenBank/DDBJ whole genome shotgun (WGS) entry which is preliminary data.</text>
</comment>
<gene>
    <name evidence="3" type="ORF">JTE90_017544</name>
</gene>
<evidence type="ECO:0008006" key="5">
    <source>
        <dbReference type="Google" id="ProtNLM"/>
    </source>
</evidence>
<feature type="compositionally biased region" description="Basic and acidic residues" evidence="2">
    <location>
        <begin position="362"/>
        <end position="381"/>
    </location>
</feature>
<accession>A0AAV6TXD5</accession>
<evidence type="ECO:0000313" key="3">
    <source>
        <dbReference type="EMBL" id="KAG8176489.1"/>
    </source>
</evidence>
<dbReference type="Proteomes" id="UP000827092">
    <property type="component" value="Unassembled WGS sequence"/>
</dbReference>
<feature type="compositionally biased region" description="Basic and acidic residues" evidence="2">
    <location>
        <begin position="506"/>
        <end position="524"/>
    </location>
</feature>
<dbReference type="AlphaFoldDB" id="A0AAV6TXD5"/>
<sequence>MSQQTVSDLSDADVLENSLGLYLKPVSKIKINVQLPKLNLPGQSISTYHVMEKLKETVRPDTFIYLKSLKITTTVIKFEGELETRAACDRALARLRAAGTLKIVGSADSKKGADKLQVRAAHATAAGPTRHDWEAFFRDAKGVNEMRPGERPDTVHLQDLPIKWFNENHKSYCGPNDKLVKMAFGGFGKIRRLEIPSRTQGDSLGGIGKTGSPHKDNFEVYIQYEEYVEFAIAIDALRGKKLLYKDMNGKVYSADIKVDFDRTKYLSEVSIRKREIEERKLKPEVEKESKKITSSTTNQSKQSLEGPLKNITIPKEAKAIPTETTNTEPKTEVTPVELSPEERRKRHLEAKLLLGELLRRAEKTERLKEPSQKEEDPEPQKCPKRSSLSDRHHKKTKTISKKDQKIAKTSKRKHSEERASPEIHKQSKVEKVTYSEGSNSENPSTSKKAIKAEVYDKKHNSKLKKSFKYKEELSKPIEGRSKEDTNTVTPTCDKTKKEKVHKHTDVKKVEREETKRKEQIHEDFQSASTHDTYKDKSRYSDHDKTPNDYKVDKNNKQKDHIAKCDKTDKLNNISKHDDSKNCSTPVSNKEDKNVEVSHENALEGEELRMLMEERRLKDRLMQSYYQKQKNEEKLLEQERILKQKLVRKIKAREKEKLKEREKLRKELSGRNILKSVLADTRTRYKKY</sequence>
<feature type="compositionally biased region" description="Basic and acidic residues" evidence="2">
    <location>
        <begin position="282"/>
        <end position="291"/>
    </location>
</feature>
<proteinExistence type="predicted"/>
<feature type="region of interest" description="Disordered" evidence="2">
    <location>
        <begin position="282"/>
        <end position="344"/>
    </location>
</feature>
<name>A0AAV6TXD5_9ARAC</name>
<feature type="compositionally biased region" description="Basic and acidic residues" evidence="2">
    <location>
        <begin position="468"/>
        <end position="485"/>
    </location>
</feature>
<feature type="compositionally biased region" description="Basic and acidic residues" evidence="2">
    <location>
        <begin position="414"/>
        <end position="433"/>
    </location>
</feature>
<feature type="compositionally biased region" description="Polar residues" evidence="2">
    <location>
        <begin position="435"/>
        <end position="447"/>
    </location>
</feature>
<dbReference type="EMBL" id="JAFNEN010000875">
    <property type="protein sequence ID" value="KAG8176489.1"/>
    <property type="molecule type" value="Genomic_DNA"/>
</dbReference>
<feature type="compositionally biased region" description="Low complexity" evidence="2">
    <location>
        <begin position="321"/>
        <end position="337"/>
    </location>
</feature>
<feature type="compositionally biased region" description="Basic and acidic residues" evidence="2">
    <location>
        <begin position="588"/>
        <end position="600"/>
    </location>
</feature>
<evidence type="ECO:0000256" key="1">
    <source>
        <dbReference type="SAM" id="Coils"/>
    </source>
</evidence>
<dbReference type="Pfam" id="PF25015">
    <property type="entry name" value="RBD_AKAP-17A"/>
    <property type="match status" value="1"/>
</dbReference>
<keyword evidence="4" id="KW-1185">Reference proteome</keyword>
<evidence type="ECO:0000313" key="4">
    <source>
        <dbReference type="Proteomes" id="UP000827092"/>
    </source>
</evidence>
<dbReference type="InterPro" id="IPR056852">
    <property type="entry name" value="AK17A/B"/>
</dbReference>
<feature type="region of interest" description="Disordered" evidence="2">
    <location>
        <begin position="362"/>
        <end position="600"/>
    </location>
</feature>
<dbReference type="PANTHER" id="PTHR12484">
    <property type="entry name" value="B-LYMPHOCYTE ANTIGEN-RELATED"/>
    <property type="match status" value="1"/>
</dbReference>
<keyword evidence="1" id="KW-0175">Coiled coil</keyword>
<feature type="compositionally biased region" description="Polar residues" evidence="2">
    <location>
        <begin position="292"/>
        <end position="303"/>
    </location>
</feature>
<feature type="coiled-coil region" evidence="1">
    <location>
        <begin position="635"/>
        <end position="670"/>
    </location>
</feature>
<feature type="compositionally biased region" description="Basic and acidic residues" evidence="2">
    <location>
        <begin position="531"/>
        <end position="580"/>
    </location>
</feature>
<evidence type="ECO:0000256" key="2">
    <source>
        <dbReference type="SAM" id="MobiDB-lite"/>
    </source>
</evidence>
<reference evidence="3 4" key="1">
    <citation type="journal article" date="2022" name="Nat. Ecol. Evol.">
        <title>A masculinizing supergene underlies an exaggerated male reproductive morph in a spider.</title>
        <authorList>
            <person name="Hendrickx F."/>
            <person name="De Corte Z."/>
            <person name="Sonet G."/>
            <person name="Van Belleghem S.M."/>
            <person name="Kostlbacher S."/>
            <person name="Vangestel C."/>
        </authorList>
    </citation>
    <scope>NUCLEOTIDE SEQUENCE [LARGE SCALE GENOMIC DNA]</scope>
    <source>
        <strain evidence="3">W744_W776</strain>
    </source>
</reference>
<dbReference type="PANTHER" id="PTHR12484:SF4">
    <property type="entry name" value="A-KINASE ANCHOR PROTEIN 17A"/>
    <property type="match status" value="1"/>
</dbReference>